<feature type="non-terminal residue" evidence="8">
    <location>
        <position position="1"/>
    </location>
</feature>
<evidence type="ECO:0000313" key="9">
    <source>
        <dbReference type="Proteomes" id="UP000006514"/>
    </source>
</evidence>
<comment type="similarity">
    <text evidence="1">Belongs to the glycosyl hydrolase 5 (cellulase A) family.</text>
</comment>
<keyword evidence="5" id="KW-0961">Cell wall biogenesis/degradation</keyword>
<proteinExistence type="inferred from homology"/>
<keyword evidence="4" id="KW-0326">Glycosidase</keyword>
<sequence length="178" mass="20071">APAMYQKYLSTGTLTGDEWTLSLAMQAAGDKDLSELKEHYRTFITEEDFAQIAGAGLNWVRLPIPFWALETSASENDWPGEPFLKGVSWTYVLLAFEWARKYGLRVNLDLHTLPGAQNPWVHAGRAGEVNFLSGVMGYANAQRGLDYMRVHRLLSNTILLPNRLLSAMREVFREPIPS</sequence>
<evidence type="ECO:0000256" key="3">
    <source>
        <dbReference type="ARBA" id="ARBA00023180"/>
    </source>
</evidence>
<protein>
    <recommendedName>
        <fullName evidence="7">glucan 1,3-beta-glucosidase</fullName>
        <ecNumber evidence="7">3.2.1.58</ecNumber>
    </recommendedName>
</protein>
<dbReference type="Gene3D" id="3.20.20.80">
    <property type="entry name" value="Glycosidases"/>
    <property type="match status" value="1"/>
</dbReference>
<dbReference type="KEGG" id="adl:AURDEDRAFT_77676"/>
<evidence type="ECO:0000313" key="8">
    <source>
        <dbReference type="EMBL" id="EJD32427.1"/>
    </source>
</evidence>
<dbReference type="GO" id="GO:0009986">
    <property type="term" value="C:cell surface"/>
    <property type="evidence" value="ECO:0007669"/>
    <property type="project" value="TreeGrafter"/>
</dbReference>
<name>J0D1H6_AURST</name>
<evidence type="ECO:0000256" key="7">
    <source>
        <dbReference type="ARBA" id="ARBA00038929"/>
    </source>
</evidence>
<evidence type="ECO:0000256" key="4">
    <source>
        <dbReference type="ARBA" id="ARBA00023295"/>
    </source>
</evidence>
<dbReference type="EC" id="3.2.1.58" evidence="7"/>
<evidence type="ECO:0000256" key="2">
    <source>
        <dbReference type="ARBA" id="ARBA00022801"/>
    </source>
</evidence>
<keyword evidence="9" id="KW-1185">Reference proteome</keyword>
<dbReference type="PANTHER" id="PTHR31297:SF34">
    <property type="entry name" value="GLUCAN 1,3-BETA-GLUCOSIDASE 2"/>
    <property type="match status" value="1"/>
</dbReference>
<reference evidence="9" key="1">
    <citation type="journal article" date="2012" name="Science">
        <title>The Paleozoic origin of enzymatic lignin decomposition reconstructed from 31 fungal genomes.</title>
        <authorList>
            <person name="Floudas D."/>
            <person name="Binder M."/>
            <person name="Riley R."/>
            <person name="Barry K."/>
            <person name="Blanchette R.A."/>
            <person name="Henrissat B."/>
            <person name="Martinez A.T."/>
            <person name="Otillar R."/>
            <person name="Spatafora J.W."/>
            <person name="Yadav J.S."/>
            <person name="Aerts A."/>
            <person name="Benoit I."/>
            <person name="Boyd A."/>
            <person name="Carlson A."/>
            <person name="Copeland A."/>
            <person name="Coutinho P.M."/>
            <person name="de Vries R.P."/>
            <person name="Ferreira P."/>
            <person name="Findley K."/>
            <person name="Foster B."/>
            <person name="Gaskell J."/>
            <person name="Glotzer D."/>
            <person name="Gorecki P."/>
            <person name="Heitman J."/>
            <person name="Hesse C."/>
            <person name="Hori C."/>
            <person name="Igarashi K."/>
            <person name="Jurgens J.A."/>
            <person name="Kallen N."/>
            <person name="Kersten P."/>
            <person name="Kohler A."/>
            <person name="Kuees U."/>
            <person name="Kumar T.K.A."/>
            <person name="Kuo A."/>
            <person name="LaButti K."/>
            <person name="Larrondo L.F."/>
            <person name="Lindquist E."/>
            <person name="Ling A."/>
            <person name="Lombard V."/>
            <person name="Lucas S."/>
            <person name="Lundell T."/>
            <person name="Martin R."/>
            <person name="McLaughlin D.J."/>
            <person name="Morgenstern I."/>
            <person name="Morin E."/>
            <person name="Murat C."/>
            <person name="Nagy L.G."/>
            <person name="Nolan M."/>
            <person name="Ohm R.A."/>
            <person name="Patyshakuliyeva A."/>
            <person name="Rokas A."/>
            <person name="Ruiz-Duenas F.J."/>
            <person name="Sabat G."/>
            <person name="Salamov A."/>
            <person name="Samejima M."/>
            <person name="Schmutz J."/>
            <person name="Slot J.C."/>
            <person name="St John F."/>
            <person name="Stenlid J."/>
            <person name="Sun H."/>
            <person name="Sun S."/>
            <person name="Syed K."/>
            <person name="Tsang A."/>
            <person name="Wiebenga A."/>
            <person name="Young D."/>
            <person name="Pisabarro A."/>
            <person name="Eastwood D.C."/>
            <person name="Martin F."/>
            <person name="Cullen D."/>
            <person name="Grigoriev I.V."/>
            <person name="Hibbett D.S."/>
        </authorList>
    </citation>
    <scope>NUCLEOTIDE SEQUENCE [LARGE SCALE GENOMIC DNA]</scope>
    <source>
        <strain evidence="9">TFB10046</strain>
    </source>
</reference>
<dbReference type="OrthoDB" id="62120at2759"/>
<dbReference type="InterPro" id="IPR017853">
    <property type="entry name" value="GH"/>
</dbReference>
<dbReference type="AlphaFoldDB" id="J0D1H6"/>
<evidence type="ECO:0000256" key="1">
    <source>
        <dbReference type="ARBA" id="ARBA00005641"/>
    </source>
</evidence>
<dbReference type="GO" id="GO:0009251">
    <property type="term" value="P:glucan catabolic process"/>
    <property type="evidence" value="ECO:0007669"/>
    <property type="project" value="TreeGrafter"/>
</dbReference>
<accession>J0D1H6</accession>
<dbReference type="Proteomes" id="UP000006514">
    <property type="component" value="Unassembled WGS sequence"/>
</dbReference>
<comment type="catalytic activity">
    <reaction evidence="6">
        <text>Successive hydrolysis of beta-D-glucose units from the non-reducing ends of (1-&gt;3)-beta-D-glucans, releasing alpha-glucose.</text>
        <dbReference type="EC" id="3.2.1.58"/>
    </reaction>
</comment>
<dbReference type="InterPro" id="IPR050386">
    <property type="entry name" value="Glycosyl_hydrolase_5"/>
</dbReference>
<organism evidence="8 9">
    <name type="scientific">Auricularia subglabra (strain TFB-10046 / SS5)</name>
    <name type="common">White-rot fungus</name>
    <name type="synonym">Auricularia delicata (strain TFB10046)</name>
    <dbReference type="NCBI Taxonomy" id="717982"/>
    <lineage>
        <taxon>Eukaryota</taxon>
        <taxon>Fungi</taxon>
        <taxon>Dikarya</taxon>
        <taxon>Basidiomycota</taxon>
        <taxon>Agaricomycotina</taxon>
        <taxon>Agaricomycetes</taxon>
        <taxon>Auriculariales</taxon>
        <taxon>Auriculariaceae</taxon>
        <taxon>Auricularia</taxon>
    </lineage>
</organism>
<keyword evidence="2 8" id="KW-0378">Hydrolase</keyword>
<dbReference type="GO" id="GO:0005576">
    <property type="term" value="C:extracellular region"/>
    <property type="evidence" value="ECO:0007669"/>
    <property type="project" value="TreeGrafter"/>
</dbReference>
<evidence type="ECO:0000256" key="6">
    <source>
        <dbReference type="ARBA" id="ARBA00036824"/>
    </source>
</evidence>
<dbReference type="OMA" id="WALEVRE"/>
<dbReference type="SUPFAM" id="SSF51445">
    <property type="entry name" value="(Trans)glycosidases"/>
    <property type="match status" value="1"/>
</dbReference>
<keyword evidence="3" id="KW-0325">Glycoprotein</keyword>
<dbReference type="InParanoid" id="J0D1H6"/>
<dbReference type="EMBL" id="JH688986">
    <property type="protein sequence ID" value="EJD32427.1"/>
    <property type="molecule type" value="Genomic_DNA"/>
</dbReference>
<dbReference type="eggNOG" id="ENOG502QRG8">
    <property type="taxonomic scope" value="Eukaryota"/>
</dbReference>
<evidence type="ECO:0000256" key="5">
    <source>
        <dbReference type="ARBA" id="ARBA00023316"/>
    </source>
</evidence>
<dbReference type="GO" id="GO:0004338">
    <property type="term" value="F:glucan exo-1,3-beta-glucosidase activity"/>
    <property type="evidence" value="ECO:0007669"/>
    <property type="project" value="UniProtKB-EC"/>
</dbReference>
<dbReference type="GO" id="GO:0071555">
    <property type="term" value="P:cell wall organization"/>
    <property type="evidence" value="ECO:0007669"/>
    <property type="project" value="UniProtKB-KW"/>
</dbReference>
<gene>
    <name evidence="8" type="ORF">AURDEDRAFT_77676</name>
</gene>
<dbReference type="PANTHER" id="PTHR31297">
    <property type="entry name" value="GLUCAN ENDO-1,6-BETA-GLUCOSIDASE B"/>
    <property type="match status" value="1"/>
</dbReference>